<accession>A0A7N2LS84</accession>
<dbReference type="Gramene" id="QL05p054694:mrna">
    <property type="protein sequence ID" value="QL05p054694:mrna:CDS:2"/>
    <property type="gene ID" value="QL05p054694"/>
</dbReference>
<dbReference type="AlphaFoldDB" id="A0A7N2LS84"/>
<evidence type="ECO:0000313" key="2">
    <source>
        <dbReference type="Proteomes" id="UP000594261"/>
    </source>
</evidence>
<dbReference type="EMBL" id="LRBV02000005">
    <property type="status" value="NOT_ANNOTATED_CDS"/>
    <property type="molecule type" value="Genomic_DNA"/>
</dbReference>
<evidence type="ECO:0000313" key="1">
    <source>
        <dbReference type="EnsemblPlants" id="QL05p054694:mrna:CDS:2"/>
    </source>
</evidence>
<dbReference type="InParanoid" id="A0A7N2LS84"/>
<name>A0A7N2LS84_QUELO</name>
<proteinExistence type="predicted"/>
<protein>
    <submittedName>
        <fullName evidence="1">Uncharacterized protein</fullName>
    </submittedName>
</protein>
<sequence>MFPAEIEDIIEKGTLEGVSTEQLASSIATMAFFNSIEENVNSPFVDAARLAGQKHIGGKRDDITVIVGHVLA</sequence>
<reference evidence="1" key="2">
    <citation type="submission" date="2021-01" db="UniProtKB">
        <authorList>
            <consortium name="EnsemblPlants"/>
        </authorList>
    </citation>
    <scope>IDENTIFICATION</scope>
</reference>
<keyword evidence="2" id="KW-1185">Reference proteome</keyword>
<dbReference type="Proteomes" id="UP000594261">
    <property type="component" value="Chromosome 5"/>
</dbReference>
<reference evidence="1 2" key="1">
    <citation type="journal article" date="2016" name="G3 (Bethesda)">
        <title>First Draft Assembly and Annotation of the Genome of a California Endemic Oak Quercus lobata Nee (Fagaceae).</title>
        <authorList>
            <person name="Sork V.L."/>
            <person name="Fitz-Gibbon S.T."/>
            <person name="Puiu D."/>
            <person name="Crepeau M."/>
            <person name="Gugger P.F."/>
            <person name="Sherman R."/>
            <person name="Stevens K."/>
            <person name="Langley C.H."/>
            <person name="Pellegrini M."/>
            <person name="Salzberg S.L."/>
        </authorList>
    </citation>
    <scope>NUCLEOTIDE SEQUENCE [LARGE SCALE GENOMIC DNA]</scope>
    <source>
        <strain evidence="1 2">cv. SW786</strain>
    </source>
</reference>
<dbReference type="EnsemblPlants" id="QL05p054694:mrna">
    <property type="protein sequence ID" value="QL05p054694:mrna:CDS:2"/>
    <property type="gene ID" value="QL05p054694"/>
</dbReference>
<organism evidence="1 2">
    <name type="scientific">Quercus lobata</name>
    <name type="common">Valley oak</name>
    <dbReference type="NCBI Taxonomy" id="97700"/>
    <lineage>
        <taxon>Eukaryota</taxon>
        <taxon>Viridiplantae</taxon>
        <taxon>Streptophyta</taxon>
        <taxon>Embryophyta</taxon>
        <taxon>Tracheophyta</taxon>
        <taxon>Spermatophyta</taxon>
        <taxon>Magnoliopsida</taxon>
        <taxon>eudicotyledons</taxon>
        <taxon>Gunneridae</taxon>
        <taxon>Pentapetalae</taxon>
        <taxon>rosids</taxon>
        <taxon>fabids</taxon>
        <taxon>Fagales</taxon>
        <taxon>Fagaceae</taxon>
        <taxon>Quercus</taxon>
    </lineage>
</organism>